<accession>A0A0J1GQC8</accession>
<dbReference type="NCBIfam" id="NF003476">
    <property type="entry name" value="PRK05114.1"/>
    <property type="match status" value="1"/>
</dbReference>
<dbReference type="InterPro" id="IPR005371">
    <property type="entry name" value="UPF0181"/>
</dbReference>
<gene>
    <name evidence="1" type="ORF">ABT58_06165</name>
</gene>
<dbReference type="EMBL" id="LDOV01000010">
    <property type="protein sequence ID" value="KLV01970.1"/>
    <property type="molecule type" value="Genomic_DNA"/>
</dbReference>
<name>A0A0J1GQC8_9GAMM</name>
<comment type="caution">
    <text evidence="1">The sequence shown here is derived from an EMBL/GenBank/DDBJ whole genome shotgun (WGS) entry which is preliminary data.</text>
</comment>
<proteinExistence type="predicted"/>
<keyword evidence="2" id="KW-1185">Reference proteome</keyword>
<dbReference type="RefSeq" id="WP_047873424.1">
    <property type="nucleotide sequence ID" value="NZ_BMYC01000001.1"/>
</dbReference>
<reference evidence="1 2" key="1">
    <citation type="submission" date="2015-05" db="EMBL/GenBank/DDBJ databases">
        <title>Photobacterium galathea sp. nov.</title>
        <authorList>
            <person name="Machado H."/>
            <person name="Gram L."/>
        </authorList>
    </citation>
    <scope>NUCLEOTIDE SEQUENCE [LARGE SCALE GENOMIC DNA]</scope>
    <source>
        <strain evidence="1 2">DSM 25995</strain>
    </source>
</reference>
<organism evidence="1 2">
    <name type="scientific">Photobacterium aphoticum</name>
    <dbReference type="NCBI Taxonomy" id="754436"/>
    <lineage>
        <taxon>Bacteria</taxon>
        <taxon>Pseudomonadati</taxon>
        <taxon>Pseudomonadota</taxon>
        <taxon>Gammaproteobacteria</taxon>
        <taxon>Vibrionales</taxon>
        <taxon>Vibrionaceae</taxon>
        <taxon>Photobacterium</taxon>
    </lineage>
</organism>
<evidence type="ECO:0000313" key="1">
    <source>
        <dbReference type="EMBL" id="KLV01970.1"/>
    </source>
</evidence>
<dbReference type="Proteomes" id="UP000036426">
    <property type="component" value="Unassembled WGS sequence"/>
</dbReference>
<dbReference type="AlphaFoldDB" id="A0A0J1GQC8"/>
<evidence type="ECO:0000313" key="2">
    <source>
        <dbReference type="Proteomes" id="UP000036426"/>
    </source>
</evidence>
<dbReference type="Pfam" id="PF03701">
    <property type="entry name" value="UPF0181"/>
    <property type="match status" value="1"/>
</dbReference>
<protein>
    <submittedName>
        <fullName evidence="1">Uncharacterized protein</fullName>
    </submittedName>
</protein>
<sequence>MFNNTPTLTHAQQQEAADKIHELMAQGISSGEAIMIVANAIREAEAKKLEANKQEVEEDAE</sequence>
<dbReference type="OrthoDB" id="6522084at2"/>
<dbReference type="PATRIC" id="fig|754436.4.peg.1311"/>